<evidence type="ECO:0000256" key="7">
    <source>
        <dbReference type="ARBA" id="ARBA00023139"/>
    </source>
</evidence>
<sequence length="248" mass="25641">MKASYLLKTLAALLLSSLVTACVTGPQPQARVTSGGGPDIESARAEAYDGPKARIAVADFEDKMSSSGAYREEYGRGMSDMLTTALFQSNRYIVLERQKLRAVMAEQNLGATGRIKQETAAQIGEVEGAELLVMGAITGFDPGTSGVGVGLGGLFGGTLGGLMGGVKTARVAMDLRVVDVNTGRIVSATSTEATASSFAGGIGGIGGDLGGGLAGFAKTPMESAIRAAIQKAVDFIVERTPQQYYRYQ</sequence>
<keyword evidence="8" id="KW-0449">Lipoprotein</keyword>
<evidence type="ECO:0000256" key="3">
    <source>
        <dbReference type="ARBA" id="ARBA00014028"/>
    </source>
</evidence>
<reference evidence="10 11" key="1">
    <citation type="submission" date="2018-07" db="EMBL/GenBank/DDBJ databases">
        <title>Genomic Encyclopedia of Type Strains, Phase IV (KMG-IV): sequencing the most valuable type-strain genomes for metagenomic binning, comparative biology and taxonomic classification.</title>
        <authorList>
            <person name="Goeker M."/>
        </authorList>
    </citation>
    <scope>NUCLEOTIDE SEQUENCE [LARGE SCALE GENOMIC DNA]</scope>
    <source>
        <strain evidence="10 11">DSM 26407</strain>
    </source>
</reference>
<feature type="signal peptide" evidence="9">
    <location>
        <begin position="1"/>
        <end position="21"/>
    </location>
</feature>
<feature type="chain" id="PRO_5016934364" description="Curli production assembly/transport component CsgG" evidence="9">
    <location>
        <begin position="22"/>
        <end position="248"/>
    </location>
</feature>
<organism evidence="10 11">
    <name type="scientific">Thioalbus denitrificans</name>
    <dbReference type="NCBI Taxonomy" id="547122"/>
    <lineage>
        <taxon>Bacteria</taxon>
        <taxon>Pseudomonadati</taxon>
        <taxon>Pseudomonadota</taxon>
        <taxon>Gammaproteobacteria</taxon>
        <taxon>Chromatiales</taxon>
        <taxon>Ectothiorhodospiraceae</taxon>
        <taxon>Thioalbus</taxon>
    </lineage>
</organism>
<dbReference type="Gene3D" id="3.40.50.10610">
    <property type="entry name" value="ABC-type transport auxiliary lipoprotein component"/>
    <property type="match status" value="1"/>
</dbReference>
<gene>
    <name evidence="10" type="ORF">DFQ59_103105</name>
</gene>
<comment type="caution">
    <text evidence="10">The sequence shown here is derived from an EMBL/GenBank/DDBJ whole genome shotgun (WGS) entry which is preliminary data.</text>
</comment>
<evidence type="ECO:0000313" key="11">
    <source>
        <dbReference type="Proteomes" id="UP000252707"/>
    </source>
</evidence>
<dbReference type="PANTHER" id="PTHR41164">
    <property type="entry name" value="CURLI PRODUCTION ASSEMBLY/TRANSPORT COMPONENT CSGG"/>
    <property type="match status" value="1"/>
</dbReference>
<dbReference type="PANTHER" id="PTHR41164:SF1">
    <property type="entry name" value="CURLI PRODUCTION ASSEMBLY_TRANSPORT COMPONENT CSGG"/>
    <property type="match status" value="1"/>
</dbReference>
<dbReference type="Proteomes" id="UP000252707">
    <property type="component" value="Unassembled WGS sequence"/>
</dbReference>
<evidence type="ECO:0000256" key="9">
    <source>
        <dbReference type="SAM" id="SignalP"/>
    </source>
</evidence>
<proteinExistence type="inferred from homology"/>
<name>A0A369CC66_9GAMM</name>
<dbReference type="EMBL" id="QPJY01000003">
    <property type="protein sequence ID" value="RCX31141.1"/>
    <property type="molecule type" value="Genomic_DNA"/>
</dbReference>
<dbReference type="GO" id="GO:0030288">
    <property type="term" value="C:outer membrane-bounded periplasmic space"/>
    <property type="evidence" value="ECO:0007669"/>
    <property type="project" value="InterPro"/>
</dbReference>
<evidence type="ECO:0000256" key="4">
    <source>
        <dbReference type="ARBA" id="ARBA00022475"/>
    </source>
</evidence>
<keyword evidence="11" id="KW-1185">Reference proteome</keyword>
<keyword evidence="4" id="KW-1003">Cell membrane</keyword>
<evidence type="ECO:0000256" key="2">
    <source>
        <dbReference type="ARBA" id="ARBA00008899"/>
    </source>
</evidence>
<dbReference type="RefSeq" id="WP_170142098.1">
    <property type="nucleotide sequence ID" value="NZ_QPJY01000003.1"/>
</dbReference>
<accession>A0A369CC66</accession>
<dbReference type="InterPro" id="IPR005534">
    <property type="entry name" value="Curli_assmbl/transp-comp_CsgG"/>
</dbReference>
<evidence type="ECO:0000313" key="10">
    <source>
        <dbReference type="EMBL" id="RCX31141.1"/>
    </source>
</evidence>
<keyword evidence="7" id="KW-0564">Palmitate</keyword>
<evidence type="ECO:0000256" key="5">
    <source>
        <dbReference type="ARBA" id="ARBA00022729"/>
    </source>
</evidence>
<keyword evidence="6" id="KW-0472">Membrane</keyword>
<dbReference type="AlphaFoldDB" id="A0A369CC66"/>
<evidence type="ECO:0000256" key="1">
    <source>
        <dbReference type="ARBA" id="ARBA00003989"/>
    </source>
</evidence>
<keyword evidence="5 9" id="KW-0732">Signal</keyword>
<dbReference type="Pfam" id="PF03783">
    <property type="entry name" value="CsgG"/>
    <property type="match status" value="1"/>
</dbReference>
<dbReference type="PROSITE" id="PS51257">
    <property type="entry name" value="PROKAR_LIPOPROTEIN"/>
    <property type="match status" value="1"/>
</dbReference>
<protein>
    <recommendedName>
        <fullName evidence="3">Curli production assembly/transport component CsgG</fullName>
    </recommendedName>
</protein>
<comment type="function">
    <text evidence="1">May be involved in the biogenesis of curli organelles.</text>
</comment>
<evidence type="ECO:0000256" key="8">
    <source>
        <dbReference type="ARBA" id="ARBA00023288"/>
    </source>
</evidence>
<comment type="similarity">
    <text evidence="2">Belongs to the CsgG family.</text>
</comment>
<evidence type="ECO:0000256" key="6">
    <source>
        <dbReference type="ARBA" id="ARBA00023136"/>
    </source>
</evidence>